<protein>
    <submittedName>
        <fullName evidence="1">Uncharacterized protein</fullName>
    </submittedName>
</protein>
<dbReference type="AlphaFoldDB" id="A0A5T1V9A1"/>
<organism evidence="1">
    <name type="scientific">Campylobacter jejuni</name>
    <dbReference type="NCBI Taxonomy" id="197"/>
    <lineage>
        <taxon>Bacteria</taxon>
        <taxon>Pseudomonadati</taxon>
        <taxon>Campylobacterota</taxon>
        <taxon>Epsilonproteobacteria</taxon>
        <taxon>Campylobacterales</taxon>
        <taxon>Campylobacteraceae</taxon>
        <taxon>Campylobacter</taxon>
    </lineage>
</organism>
<evidence type="ECO:0000313" key="1">
    <source>
        <dbReference type="EMBL" id="EAL6968984.1"/>
    </source>
</evidence>
<sequence>MYVNVSIDASDLEDIDAHDLAELFEDLSTKEQEEFFGIIHKDIKPLERIRAILSNLSNDEALKLLKELNNEFKSDEEWQKIIKSINGGNK</sequence>
<gene>
    <name evidence="1" type="ORF">DSU64_05945</name>
</gene>
<name>A0A5T1V9A1_CAMJU</name>
<dbReference type="SUPFAM" id="SSF158791">
    <property type="entry name" value="MgtE N-terminal domain-like"/>
    <property type="match status" value="1"/>
</dbReference>
<proteinExistence type="predicted"/>
<dbReference type="EMBL" id="AACQKS010000031">
    <property type="protein sequence ID" value="EAL6968984.1"/>
    <property type="molecule type" value="Genomic_DNA"/>
</dbReference>
<accession>A0A5T1V9A1</accession>
<reference evidence="1" key="1">
    <citation type="submission" date="2018-07" db="EMBL/GenBank/DDBJ databases">
        <authorList>
            <consortium name="NARMS: The National Antimicrobial Resistance Monitoring System"/>
        </authorList>
    </citation>
    <scope>NUCLEOTIDE SEQUENCE</scope>
    <source>
        <strain evidence="1">CVM N17C143</strain>
    </source>
</reference>
<comment type="caution">
    <text evidence="1">The sequence shown here is derived from an EMBL/GenBank/DDBJ whole genome shotgun (WGS) entry which is preliminary data.</text>
</comment>